<keyword evidence="1" id="KW-0812">Transmembrane</keyword>
<evidence type="ECO:0000256" key="1">
    <source>
        <dbReference type="SAM" id="Phobius"/>
    </source>
</evidence>
<dbReference type="AlphaFoldDB" id="A0A1B2F234"/>
<proteinExistence type="predicted"/>
<sequence>MSELKKAKVVVKNYDVQNVAEIDALYTRVRVEDEQGRTFYYKQVVVPKYLRRHGALVTDSPRTWYYKHSSRKSIIIVAVEKSGGKVEYDFDDLRIIARSTLLKGILMSVAAIPMGVIAATATFGLGLILIPMAFWYSYRNIFKLPGLLSRKKLVGEFAAYGVTVNRPWFRRHLQAS</sequence>
<organism evidence="2">
    <name type="scientific">Pseudomonas putida</name>
    <name type="common">Arthrobacter siderocapsulatus</name>
    <dbReference type="NCBI Taxonomy" id="303"/>
    <lineage>
        <taxon>Bacteria</taxon>
        <taxon>Pseudomonadati</taxon>
        <taxon>Pseudomonadota</taxon>
        <taxon>Gammaproteobacteria</taxon>
        <taxon>Pseudomonadales</taxon>
        <taxon>Pseudomonadaceae</taxon>
        <taxon>Pseudomonas</taxon>
    </lineage>
</organism>
<keyword evidence="1" id="KW-0472">Membrane</keyword>
<gene>
    <name evidence="2" type="ORF">IEC33019_0633</name>
</gene>
<dbReference type="RefSeq" id="WP_099593054.1">
    <property type="nucleotide sequence ID" value="NZ_CP016634.1"/>
</dbReference>
<evidence type="ECO:0000313" key="2">
    <source>
        <dbReference type="EMBL" id="ANY86217.1"/>
    </source>
</evidence>
<dbReference type="EMBL" id="CP016634">
    <property type="protein sequence ID" value="ANY86217.1"/>
    <property type="molecule type" value="Genomic_DNA"/>
</dbReference>
<keyword evidence="1" id="KW-1133">Transmembrane helix</keyword>
<protein>
    <submittedName>
        <fullName evidence="2">Uncharacterized protein</fullName>
    </submittedName>
</protein>
<feature type="transmembrane region" description="Helical" evidence="1">
    <location>
        <begin position="105"/>
        <end position="138"/>
    </location>
</feature>
<name>A0A1B2F234_PSEPU</name>
<reference evidence="2" key="1">
    <citation type="submission" date="2016-07" db="EMBL/GenBank/DDBJ databases">
        <title>New class B carbapenemase carried by novel plasmid in Pseudomonas putida enviromental strain in eastern Amazonia.</title>
        <authorList>
            <person name="Souza C.O."/>
            <person name="Lima K.V."/>
            <person name="Brasiliense D.M."/>
            <person name="Perez-Chaparro P.J."/>
            <person name="Mamizuka E.M."/>
            <person name="Lima M.O."/>
            <person name="Lima L.N."/>
            <person name="McCulloch J.A."/>
        </authorList>
    </citation>
    <scope>NUCLEOTIDE SEQUENCE [LARGE SCALE GENOMIC DNA]</scope>
    <source>
        <strain evidence="2">IEC33019</strain>
    </source>
</reference>
<accession>A0A1B2F234</accession>